<dbReference type="EMBL" id="BPLQ01008153">
    <property type="protein sequence ID" value="GIY35234.1"/>
    <property type="molecule type" value="Genomic_DNA"/>
</dbReference>
<reference evidence="1 2" key="1">
    <citation type="submission" date="2021-06" db="EMBL/GenBank/DDBJ databases">
        <title>Caerostris darwini draft genome.</title>
        <authorList>
            <person name="Kono N."/>
            <person name="Arakawa K."/>
        </authorList>
    </citation>
    <scope>NUCLEOTIDE SEQUENCE [LARGE SCALE GENOMIC DNA]</scope>
</reference>
<evidence type="ECO:0000313" key="2">
    <source>
        <dbReference type="Proteomes" id="UP001054837"/>
    </source>
</evidence>
<dbReference type="AlphaFoldDB" id="A0AAV4SPK5"/>
<gene>
    <name evidence="1" type="ORF">CDAR_182651</name>
</gene>
<dbReference type="Proteomes" id="UP001054837">
    <property type="component" value="Unassembled WGS sequence"/>
</dbReference>
<comment type="caution">
    <text evidence="1">The sequence shown here is derived from an EMBL/GenBank/DDBJ whole genome shotgun (WGS) entry which is preliminary data.</text>
</comment>
<proteinExistence type="predicted"/>
<protein>
    <submittedName>
        <fullName evidence="1">Uncharacterized protein</fullName>
    </submittedName>
</protein>
<sequence length="117" mass="12951">MGKKKIKSLPVDASSASAILSELQRHHLTASSGCAYSWHRHRGFVLGVNPRPFLRLRFPGHRSAFDCQCLGSDIDCGGRTASYILSPVSDLQQAPPGSKCAGAKQIIFFYYCFHYFL</sequence>
<organism evidence="1 2">
    <name type="scientific">Caerostris darwini</name>
    <dbReference type="NCBI Taxonomy" id="1538125"/>
    <lineage>
        <taxon>Eukaryota</taxon>
        <taxon>Metazoa</taxon>
        <taxon>Ecdysozoa</taxon>
        <taxon>Arthropoda</taxon>
        <taxon>Chelicerata</taxon>
        <taxon>Arachnida</taxon>
        <taxon>Araneae</taxon>
        <taxon>Araneomorphae</taxon>
        <taxon>Entelegynae</taxon>
        <taxon>Araneoidea</taxon>
        <taxon>Araneidae</taxon>
        <taxon>Caerostris</taxon>
    </lineage>
</organism>
<name>A0AAV4SPK5_9ARAC</name>
<accession>A0AAV4SPK5</accession>
<keyword evidence="2" id="KW-1185">Reference proteome</keyword>
<evidence type="ECO:0000313" key="1">
    <source>
        <dbReference type="EMBL" id="GIY35234.1"/>
    </source>
</evidence>